<dbReference type="InterPro" id="IPR018593">
    <property type="entry name" value="tRNA-endonuc_su_Sen15"/>
</dbReference>
<organism evidence="5 6">
    <name type="scientific">Diaporthe vaccinii</name>
    <dbReference type="NCBI Taxonomy" id="105482"/>
    <lineage>
        <taxon>Eukaryota</taxon>
        <taxon>Fungi</taxon>
        <taxon>Dikarya</taxon>
        <taxon>Ascomycota</taxon>
        <taxon>Pezizomycotina</taxon>
        <taxon>Sordariomycetes</taxon>
        <taxon>Sordariomycetidae</taxon>
        <taxon>Diaporthales</taxon>
        <taxon>Diaporthaceae</taxon>
        <taxon>Diaporthe</taxon>
        <taxon>Diaporthe eres species complex</taxon>
    </lineage>
</organism>
<dbReference type="InterPro" id="IPR042777">
    <property type="entry name" value="Sen15_fungi"/>
</dbReference>
<sequence length="193" mass="21991">MNLRLNTQHTYTLFLTQSSSTTKGHSRPDTRTRTLKMPFPPHMAGLAKVVRNNLENQQDWKQVTSHAEPSQPRPLLSGLPPRRMYIHPDEQIDIIKAEKALGETVPQEPDYEWVLPVHISEKPTLRAFAAVFDALDALPPAARLAEAEGDAAPDWRKWRGSWRGKRLLLATVHDDSTVVYYMMHDGIVKPRQN</sequence>
<comment type="caution">
    <text evidence="5">The sequence shown here is derived from an EMBL/GenBank/DDBJ whole genome shotgun (WGS) entry which is preliminary data.</text>
</comment>
<feature type="domain" description="tRNA-splicing endonuclease subunit Sen15" evidence="4">
    <location>
        <begin position="50"/>
        <end position="193"/>
    </location>
</feature>
<protein>
    <recommendedName>
        <fullName evidence="4">tRNA-splicing endonuclease subunit Sen15 domain-containing protein</fullName>
    </recommendedName>
</protein>
<feature type="compositionally biased region" description="Low complexity" evidence="3">
    <location>
        <begin position="69"/>
        <end position="81"/>
    </location>
</feature>
<keyword evidence="2" id="KW-0819">tRNA processing</keyword>
<dbReference type="PANTHER" id="PTHR28518:SF1">
    <property type="entry name" value="TRNA-SPLICING ENDONUCLEASE SUBUNIT SEN15"/>
    <property type="match status" value="1"/>
</dbReference>
<keyword evidence="6" id="KW-1185">Reference proteome</keyword>
<reference evidence="5 6" key="1">
    <citation type="submission" date="2024-03" db="EMBL/GenBank/DDBJ databases">
        <title>A high-quality draft genome sequence of Diaporthe vaccinii, a causative agent of upright dieback and viscid rot disease in cranberry plants.</title>
        <authorList>
            <person name="Sarrasin M."/>
            <person name="Lang B.F."/>
            <person name="Burger G."/>
        </authorList>
    </citation>
    <scope>NUCLEOTIDE SEQUENCE [LARGE SCALE GENOMIC DNA]</scope>
    <source>
        <strain evidence="5 6">IS7</strain>
    </source>
</reference>
<dbReference type="Proteomes" id="UP001600888">
    <property type="component" value="Unassembled WGS sequence"/>
</dbReference>
<dbReference type="SUPFAM" id="SSF53032">
    <property type="entry name" value="tRNA-intron endonuclease catalytic domain-like"/>
    <property type="match status" value="1"/>
</dbReference>
<dbReference type="EMBL" id="JBAWTH010000042">
    <property type="protein sequence ID" value="KAL2283508.1"/>
    <property type="molecule type" value="Genomic_DNA"/>
</dbReference>
<evidence type="ECO:0000313" key="6">
    <source>
        <dbReference type="Proteomes" id="UP001600888"/>
    </source>
</evidence>
<feature type="region of interest" description="Disordered" evidence="3">
    <location>
        <begin position="60"/>
        <end position="81"/>
    </location>
</feature>
<dbReference type="InterPro" id="IPR011856">
    <property type="entry name" value="tRNA_endonuc-like_dom_sf"/>
</dbReference>
<feature type="region of interest" description="Disordered" evidence="3">
    <location>
        <begin position="17"/>
        <end position="39"/>
    </location>
</feature>
<name>A0ABR4EM39_9PEZI</name>
<accession>A0ABR4EM39</accession>
<comment type="similarity">
    <text evidence="1">Belongs to the SEN15 family.</text>
</comment>
<evidence type="ECO:0000256" key="1">
    <source>
        <dbReference type="ARBA" id="ARBA00006091"/>
    </source>
</evidence>
<evidence type="ECO:0000259" key="4">
    <source>
        <dbReference type="Pfam" id="PF09631"/>
    </source>
</evidence>
<gene>
    <name evidence="5" type="ORF">FJTKL_09838</name>
</gene>
<evidence type="ECO:0000256" key="2">
    <source>
        <dbReference type="ARBA" id="ARBA00022694"/>
    </source>
</evidence>
<evidence type="ECO:0000313" key="5">
    <source>
        <dbReference type="EMBL" id="KAL2283508.1"/>
    </source>
</evidence>
<dbReference type="InterPro" id="IPR036167">
    <property type="entry name" value="tRNA_intron_Endo_cat-like_sf"/>
</dbReference>
<dbReference type="Gene3D" id="3.40.1350.10">
    <property type="match status" value="1"/>
</dbReference>
<proteinExistence type="inferred from homology"/>
<dbReference type="Pfam" id="PF09631">
    <property type="entry name" value="Sen15"/>
    <property type="match status" value="1"/>
</dbReference>
<evidence type="ECO:0000256" key="3">
    <source>
        <dbReference type="SAM" id="MobiDB-lite"/>
    </source>
</evidence>
<dbReference type="PANTHER" id="PTHR28518">
    <property type="entry name" value="TRNA-SPLICING ENDONUCLEASE SUBUNIT SEN15"/>
    <property type="match status" value="1"/>
</dbReference>